<gene>
    <name evidence="1" type="ORF">GCM10009799_42910</name>
</gene>
<sequence>MPSSTPPATPDLARAAWAEVEPIHTQIYFTPEAAPAFHGVGLESLPSMYFASRAAPLGPVGPEVVAATFYNFNPEVVRGFIPDAWSVASPQTVLRTRLKVADEALRRMLGAQTVESPELREAADLARTAAEAAARHLHGRPLFAAHAGLPWPDEPHLVLWHAATLIREFRGDGHIALLLDAELDAVEALVSYAATGIYRARSLRKGRGWSEETWDAAVDRLVDRGVVAVGGEGALSLTKAGQRLRDDLEARTDALSLPAFETLGADGCRRLVELASPFAAAIRAEGILPGTRKRD</sequence>
<dbReference type="EMBL" id="BAAAPC010000021">
    <property type="protein sequence ID" value="GAA2010227.1"/>
    <property type="molecule type" value="Genomic_DNA"/>
</dbReference>
<protein>
    <recommendedName>
        <fullName evidence="3">SalK</fullName>
    </recommendedName>
</protein>
<dbReference type="NCBIfam" id="NF047719">
    <property type="entry name" value="SCO6745_fam_HTH"/>
    <property type="match status" value="1"/>
</dbReference>
<reference evidence="1 2" key="1">
    <citation type="journal article" date="2019" name="Int. J. Syst. Evol. Microbiol.">
        <title>The Global Catalogue of Microorganisms (GCM) 10K type strain sequencing project: providing services to taxonomists for standard genome sequencing and annotation.</title>
        <authorList>
            <consortium name="The Broad Institute Genomics Platform"/>
            <consortium name="The Broad Institute Genome Sequencing Center for Infectious Disease"/>
            <person name="Wu L."/>
            <person name="Ma J."/>
        </authorList>
    </citation>
    <scope>NUCLEOTIDE SEQUENCE [LARGE SCALE GENOMIC DNA]</scope>
    <source>
        <strain evidence="1 2">JCM 15313</strain>
    </source>
</reference>
<organism evidence="1 2">
    <name type="scientific">Nocardiopsis rhodophaea</name>
    <dbReference type="NCBI Taxonomy" id="280238"/>
    <lineage>
        <taxon>Bacteria</taxon>
        <taxon>Bacillati</taxon>
        <taxon>Actinomycetota</taxon>
        <taxon>Actinomycetes</taxon>
        <taxon>Streptosporangiales</taxon>
        <taxon>Nocardiopsidaceae</taxon>
        <taxon>Nocardiopsis</taxon>
    </lineage>
</organism>
<dbReference type="RefSeq" id="WP_344105354.1">
    <property type="nucleotide sequence ID" value="NZ_BAAAPC010000021.1"/>
</dbReference>
<evidence type="ECO:0008006" key="3">
    <source>
        <dbReference type="Google" id="ProtNLM"/>
    </source>
</evidence>
<dbReference type="Proteomes" id="UP001501585">
    <property type="component" value="Unassembled WGS sequence"/>
</dbReference>
<dbReference type="InterPro" id="IPR054058">
    <property type="entry name" value="HTH_67"/>
</dbReference>
<proteinExistence type="predicted"/>
<accession>A0ABN2THY0</accession>
<name>A0ABN2THY0_9ACTN</name>
<evidence type="ECO:0000313" key="1">
    <source>
        <dbReference type="EMBL" id="GAA2010227.1"/>
    </source>
</evidence>
<keyword evidence="2" id="KW-1185">Reference proteome</keyword>
<evidence type="ECO:0000313" key="2">
    <source>
        <dbReference type="Proteomes" id="UP001501585"/>
    </source>
</evidence>
<comment type="caution">
    <text evidence="1">The sequence shown here is derived from an EMBL/GenBank/DDBJ whole genome shotgun (WGS) entry which is preliminary data.</text>
</comment>
<dbReference type="Pfam" id="PF21863">
    <property type="entry name" value="HTH_67"/>
    <property type="match status" value="1"/>
</dbReference>